<organism evidence="1 2">
    <name type="scientific">Pseudogulbenkiania ferrooxidans EGD-HP2</name>
    <dbReference type="NCBI Taxonomy" id="1388764"/>
    <lineage>
        <taxon>Bacteria</taxon>
        <taxon>Pseudomonadati</taxon>
        <taxon>Pseudomonadota</taxon>
        <taxon>Betaproteobacteria</taxon>
        <taxon>Neisseriales</taxon>
        <taxon>Chromobacteriaceae</taxon>
        <taxon>Pseudogulbenkiania</taxon>
    </lineage>
</organism>
<dbReference type="Pfam" id="PF09646">
    <property type="entry name" value="Gp37"/>
    <property type="match status" value="1"/>
</dbReference>
<comment type="caution">
    <text evidence="1">The sequence shown here is derived from an EMBL/GenBank/DDBJ whole genome shotgun (WGS) entry which is preliminary data.</text>
</comment>
<dbReference type="Proteomes" id="UP000016426">
    <property type="component" value="Unassembled WGS sequence"/>
</dbReference>
<keyword evidence="2" id="KW-1185">Reference proteome</keyword>
<name>A0ABN0N8A1_9NEIS</name>
<proteinExistence type="predicted"/>
<accession>A0ABN0N8A1</accession>
<dbReference type="EMBL" id="AVPH01000212">
    <property type="protein sequence ID" value="ERE07212.1"/>
    <property type="molecule type" value="Genomic_DNA"/>
</dbReference>
<evidence type="ECO:0000313" key="2">
    <source>
        <dbReference type="Proteomes" id="UP000016426"/>
    </source>
</evidence>
<dbReference type="InterPro" id="IPR018602">
    <property type="entry name" value="Gp37/STM4215"/>
</dbReference>
<sequence>MLFTGWRPAAAAGRLQLLEQSAPELLDGCWASFQTFAAPTPNLPLPDQETTVRLVRATWENQPHDHETVVEKQP</sequence>
<gene>
    <name evidence="1" type="ORF">O166_06545</name>
</gene>
<evidence type="ECO:0000313" key="1">
    <source>
        <dbReference type="EMBL" id="ERE07212.1"/>
    </source>
</evidence>
<reference evidence="1 2" key="1">
    <citation type="journal article" date="2013" name="Genome Announc.">
        <title>Genome Sequence of the Pigment-Producing Bacterium Pseudogulbenkiania ferrooxidans, Isolated from Loktak Lake.</title>
        <authorList>
            <person name="Puranik S."/>
            <person name="Talkal R."/>
            <person name="Qureshi A."/>
            <person name="Khardenavis A."/>
            <person name="Kapley A."/>
            <person name="Purohit H.J."/>
        </authorList>
    </citation>
    <scope>NUCLEOTIDE SEQUENCE [LARGE SCALE GENOMIC DNA]</scope>
    <source>
        <strain evidence="1 2">EGD-HP2</strain>
    </source>
</reference>
<protein>
    <submittedName>
        <fullName evidence="1">Uncharacterized protein</fullName>
    </submittedName>
</protein>